<evidence type="ECO:0000259" key="1">
    <source>
        <dbReference type="Pfam" id="PF13649"/>
    </source>
</evidence>
<dbReference type="CDD" id="cd02440">
    <property type="entry name" value="AdoMet_MTases"/>
    <property type="match status" value="1"/>
</dbReference>
<dbReference type="InterPro" id="IPR041698">
    <property type="entry name" value="Methyltransf_25"/>
</dbReference>
<accession>A0ABR3YAZ8</accession>
<dbReference type="Pfam" id="PF13649">
    <property type="entry name" value="Methyltransf_25"/>
    <property type="match status" value="1"/>
</dbReference>
<dbReference type="Gene3D" id="3.40.50.150">
    <property type="entry name" value="Vaccinia Virus protein VP39"/>
    <property type="match status" value="1"/>
</dbReference>
<dbReference type="InterPro" id="IPR029063">
    <property type="entry name" value="SAM-dependent_MTases_sf"/>
</dbReference>
<name>A0ABR3YAZ8_9EURO</name>
<dbReference type="SUPFAM" id="SSF53335">
    <property type="entry name" value="S-adenosyl-L-methionine-dependent methyltransferases"/>
    <property type="match status" value="1"/>
</dbReference>
<sequence>MQNPIQKTLAERWSLNEKSLSRPIQYMETVDAYDKWAEVYDTDNNFLQALDSIEMRGLLPDFLARVQSLHRNDEVLKIIDLGCGTGRNTLRLRELCHAHVQIIGLDNSRGMLGVARKRLQVEDGKDVASGGGTQVLLEVYDLRQSPPRPPTCAVGALGVISTLVLEHIPVEMFFEAASALLAPGGLLLVTNMHSEMGAISQAGFVDVTTGMKIRPMSYNYTVDEVIQVAGRTGFDVIGDEAVKEKAIDEDMLEALGPRAKKWVGVKVWFMICFRKKE</sequence>
<dbReference type="EMBL" id="JAVDPF010000002">
    <property type="protein sequence ID" value="KAL1885474.1"/>
    <property type="molecule type" value="Genomic_DNA"/>
</dbReference>
<gene>
    <name evidence="2" type="ORF">Plec18167_000968</name>
</gene>
<feature type="domain" description="Methyltransferase" evidence="1">
    <location>
        <begin position="78"/>
        <end position="185"/>
    </location>
</feature>
<keyword evidence="3" id="KW-1185">Reference proteome</keyword>
<evidence type="ECO:0000313" key="2">
    <source>
        <dbReference type="EMBL" id="KAL1885474.1"/>
    </source>
</evidence>
<organism evidence="2 3">
    <name type="scientific">Paecilomyces lecythidis</name>
    <dbReference type="NCBI Taxonomy" id="3004212"/>
    <lineage>
        <taxon>Eukaryota</taxon>
        <taxon>Fungi</taxon>
        <taxon>Dikarya</taxon>
        <taxon>Ascomycota</taxon>
        <taxon>Pezizomycotina</taxon>
        <taxon>Eurotiomycetes</taxon>
        <taxon>Eurotiomycetidae</taxon>
        <taxon>Eurotiales</taxon>
        <taxon>Thermoascaceae</taxon>
        <taxon>Paecilomyces</taxon>
    </lineage>
</organism>
<protein>
    <recommendedName>
        <fullName evidence="1">Methyltransferase domain-containing protein</fullName>
    </recommendedName>
</protein>
<dbReference type="PANTHER" id="PTHR43464:SF52">
    <property type="entry name" value="PUTATIVE-RELATED"/>
    <property type="match status" value="1"/>
</dbReference>
<proteinExistence type="predicted"/>
<reference evidence="2 3" key="1">
    <citation type="journal article" date="2024" name="IMA Fungus">
        <title>IMA Genome - F19 : A genome assembly and annotation guide to empower mycologists, including annotated draft genome sequences of Ceratocystis pirilliformis, Diaporthe australafricana, Fusarium ophioides, Paecilomyces lecythidis, and Sporothrix stenoceras.</title>
        <authorList>
            <person name="Aylward J."/>
            <person name="Wilson A.M."/>
            <person name="Visagie C.M."/>
            <person name="Spraker J."/>
            <person name="Barnes I."/>
            <person name="Buitendag C."/>
            <person name="Ceriani C."/>
            <person name="Del Mar Angel L."/>
            <person name="du Plessis D."/>
            <person name="Fuchs T."/>
            <person name="Gasser K."/>
            <person name="Kramer D."/>
            <person name="Li W."/>
            <person name="Munsamy K."/>
            <person name="Piso A."/>
            <person name="Price J.L."/>
            <person name="Sonnekus B."/>
            <person name="Thomas C."/>
            <person name="van der Nest A."/>
            <person name="van Dijk A."/>
            <person name="van Heerden A."/>
            <person name="van Vuuren N."/>
            <person name="Yilmaz N."/>
            <person name="Duong T.A."/>
            <person name="van der Merwe N.A."/>
            <person name="Wingfield M.J."/>
            <person name="Wingfield B.D."/>
        </authorList>
    </citation>
    <scope>NUCLEOTIDE SEQUENCE [LARGE SCALE GENOMIC DNA]</scope>
    <source>
        <strain evidence="2 3">CMW 18167</strain>
    </source>
</reference>
<evidence type="ECO:0000313" key="3">
    <source>
        <dbReference type="Proteomes" id="UP001583193"/>
    </source>
</evidence>
<dbReference type="PANTHER" id="PTHR43464">
    <property type="entry name" value="METHYLTRANSFERASE"/>
    <property type="match status" value="1"/>
</dbReference>
<comment type="caution">
    <text evidence="2">The sequence shown here is derived from an EMBL/GenBank/DDBJ whole genome shotgun (WGS) entry which is preliminary data.</text>
</comment>
<dbReference type="Proteomes" id="UP001583193">
    <property type="component" value="Unassembled WGS sequence"/>
</dbReference>